<name>A0A5B7H2U8_PORTR</name>
<dbReference type="Proteomes" id="UP000324222">
    <property type="component" value="Unassembled WGS sequence"/>
</dbReference>
<accession>A0A5B7H2U8</accession>
<keyword evidence="2" id="KW-1185">Reference proteome</keyword>
<sequence length="72" mass="8188">MQWIDGVEASAAHDAHGHIQQMYSTDALKMHIRVAESHNPLRQPQATPPTHAKQQFMHFSTKGNEKYLPPSR</sequence>
<proteinExistence type="predicted"/>
<reference evidence="1 2" key="1">
    <citation type="submission" date="2019-05" db="EMBL/GenBank/DDBJ databases">
        <title>Another draft genome of Portunus trituberculatus and its Hox gene families provides insights of decapod evolution.</title>
        <authorList>
            <person name="Jeong J.-H."/>
            <person name="Song I."/>
            <person name="Kim S."/>
            <person name="Choi T."/>
            <person name="Kim D."/>
            <person name="Ryu S."/>
            <person name="Kim W."/>
        </authorList>
    </citation>
    <scope>NUCLEOTIDE SEQUENCE [LARGE SCALE GENOMIC DNA]</scope>
    <source>
        <tissue evidence="1">Muscle</tissue>
    </source>
</reference>
<evidence type="ECO:0000313" key="2">
    <source>
        <dbReference type="Proteomes" id="UP000324222"/>
    </source>
</evidence>
<evidence type="ECO:0000313" key="1">
    <source>
        <dbReference type="EMBL" id="MPC64393.1"/>
    </source>
</evidence>
<protein>
    <submittedName>
        <fullName evidence="1">Uncharacterized protein</fullName>
    </submittedName>
</protein>
<dbReference type="EMBL" id="VSRR010022018">
    <property type="protein sequence ID" value="MPC64393.1"/>
    <property type="molecule type" value="Genomic_DNA"/>
</dbReference>
<dbReference type="AlphaFoldDB" id="A0A5B7H2U8"/>
<organism evidence="1 2">
    <name type="scientific">Portunus trituberculatus</name>
    <name type="common">Swimming crab</name>
    <name type="synonym">Neptunus trituberculatus</name>
    <dbReference type="NCBI Taxonomy" id="210409"/>
    <lineage>
        <taxon>Eukaryota</taxon>
        <taxon>Metazoa</taxon>
        <taxon>Ecdysozoa</taxon>
        <taxon>Arthropoda</taxon>
        <taxon>Crustacea</taxon>
        <taxon>Multicrustacea</taxon>
        <taxon>Malacostraca</taxon>
        <taxon>Eumalacostraca</taxon>
        <taxon>Eucarida</taxon>
        <taxon>Decapoda</taxon>
        <taxon>Pleocyemata</taxon>
        <taxon>Brachyura</taxon>
        <taxon>Eubrachyura</taxon>
        <taxon>Portunoidea</taxon>
        <taxon>Portunidae</taxon>
        <taxon>Portuninae</taxon>
        <taxon>Portunus</taxon>
    </lineage>
</organism>
<gene>
    <name evidence="1" type="ORF">E2C01_058508</name>
</gene>
<comment type="caution">
    <text evidence="1">The sequence shown here is derived from an EMBL/GenBank/DDBJ whole genome shotgun (WGS) entry which is preliminary data.</text>
</comment>